<accession>A0A5C1QAP4</accession>
<evidence type="ECO:0000259" key="2">
    <source>
        <dbReference type="SMART" id="SM00062"/>
    </source>
</evidence>
<dbReference type="AlphaFoldDB" id="A0A5C1QAP4"/>
<dbReference type="OrthoDB" id="359061at2"/>
<sequence length="251" mass="28960">MYRYLIILLFTLITSTSKASSLYDLNDYIFLTEHFPPYNYVEDGVLKGISVDILVEIFKKIGIDKDAKDIIIQPWIRSYIQLENNKNVCLFTMLKSETRKNKFKWVGPTIPNYIVVIGKTSSNIVINTIDDLKKYKIGAIRGDIGEELLREASIPSTYITSVAHPFQLVKMLDSGRIDLWVYGSLPSRWIIKENNLRQGDFKELFPLDNTKGSYFAFNNDTPDEVISLFQQAFDEIVKEGVYDLILNKYLD</sequence>
<gene>
    <name evidence="3" type="ORF">EW093_10875</name>
</gene>
<keyword evidence="4" id="KW-1185">Reference proteome</keyword>
<dbReference type="KEGG" id="sper:EW093_10875"/>
<dbReference type="SUPFAM" id="SSF53850">
    <property type="entry name" value="Periplasmic binding protein-like II"/>
    <property type="match status" value="1"/>
</dbReference>
<evidence type="ECO:0000313" key="3">
    <source>
        <dbReference type="EMBL" id="QEN05193.1"/>
    </source>
</evidence>
<dbReference type="RefSeq" id="WP_149568434.1">
    <property type="nucleotide sequence ID" value="NZ_CP035807.1"/>
</dbReference>
<dbReference type="PANTHER" id="PTHR38834:SF3">
    <property type="entry name" value="SOLUTE-BINDING PROTEIN FAMILY 3_N-TERMINAL DOMAIN-CONTAINING PROTEIN"/>
    <property type="match status" value="1"/>
</dbReference>
<dbReference type="SMART" id="SM00062">
    <property type="entry name" value="PBPb"/>
    <property type="match status" value="1"/>
</dbReference>
<evidence type="ECO:0000313" key="4">
    <source>
        <dbReference type="Proteomes" id="UP000323824"/>
    </source>
</evidence>
<evidence type="ECO:0000256" key="1">
    <source>
        <dbReference type="SAM" id="SignalP"/>
    </source>
</evidence>
<dbReference type="Pfam" id="PF00497">
    <property type="entry name" value="SBP_bac_3"/>
    <property type="match status" value="1"/>
</dbReference>
<dbReference type="PANTHER" id="PTHR38834">
    <property type="entry name" value="PERIPLASMIC SUBSTRATE BINDING PROTEIN FAMILY 3"/>
    <property type="match status" value="1"/>
</dbReference>
<reference evidence="3 4" key="1">
    <citation type="submission" date="2019-02" db="EMBL/GenBank/DDBJ databases">
        <authorList>
            <person name="Fomenkov A."/>
            <person name="Dubinina G."/>
            <person name="Grabovich M."/>
            <person name="Vincze T."/>
            <person name="Roberts R.J."/>
        </authorList>
    </citation>
    <scope>NUCLEOTIDE SEQUENCE [LARGE SCALE GENOMIC DNA]</scope>
    <source>
        <strain evidence="3 4">P</strain>
    </source>
</reference>
<protein>
    <submittedName>
        <fullName evidence="3">Transporter substrate-binding domain-containing protein</fullName>
    </submittedName>
</protein>
<organism evidence="3 4">
    <name type="scientific">Thiospirochaeta perfilievii</name>
    <dbReference type="NCBI Taxonomy" id="252967"/>
    <lineage>
        <taxon>Bacteria</taxon>
        <taxon>Pseudomonadati</taxon>
        <taxon>Spirochaetota</taxon>
        <taxon>Spirochaetia</taxon>
        <taxon>Spirochaetales</taxon>
        <taxon>Spirochaetaceae</taxon>
        <taxon>Thiospirochaeta</taxon>
    </lineage>
</organism>
<dbReference type="Proteomes" id="UP000323824">
    <property type="component" value="Chromosome"/>
</dbReference>
<feature type="domain" description="Solute-binding protein family 3/N-terminal" evidence="2">
    <location>
        <begin position="27"/>
        <end position="251"/>
    </location>
</feature>
<name>A0A5C1QAP4_9SPIO</name>
<dbReference type="InterPro" id="IPR001638">
    <property type="entry name" value="Solute-binding_3/MltF_N"/>
</dbReference>
<dbReference type="Gene3D" id="3.40.190.10">
    <property type="entry name" value="Periplasmic binding protein-like II"/>
    <property type="match status" value="2"/>
</dbReference>
<reference evidence="3 4" key="2">
    <citation type="submission" date="2019-09" db="EMBL/GenBank/DDBJ databases">
        <title>Complete Genome Sequence and Methylome Analysis of free living Spirochaetas.</title>
        <authorList>
            <person name="Leshcheva N."/>
            <person name="Mikheeva N."/>
        </authorList>
    </citation>
    <scope>NUCLEOTIDE SEQUENCE [LARGE SCALE GENOMIC DNA]</scope>
    <source>
        <strain evidence="3 4">P</strain>
    </source>
</reference>
<feature type="chain" id="PRO_5023000393" evidence="1">
    <location>
        <begin position="20"/>
        <end position="251"/>
    </location>
</feature>
<keyword evidence="1" id="KW-0732">Signal</keyword>
<dbReference type="EMBL" id="CP035807">
    <property type="protein sequence ID" value="QEN05193.1"/>
    <property type="molecule type" value="Genomic_DNA"/>
</dbReference>
<feature type="signal peptide" evidence="1">
    <location>
        <begin position="1"/>
        <end position="19"/>
    </location>
</feature>
<proteinExistence type="predicted"/>